<dbReference type="Gene3D" id="3.40.50.720">
    <property type="entry name" value="NAD(P)-binding Rossmann-like Domain"/>
    <property type="match status" value="1"/>
</dbReference>
<keyword evidence="1" id="KW-0560">Oxidoreductase</keyword>
<dbReference type="InterPro" id="IPR051267">
    <property type="entry name" value="STEAP_metalloreductase"/>
</dbReference>
<dbReference type="RefSeq" id="WP_133222408.1">
    <property type="nucleotide sequence ID" value="NZ_NRSG01000105.1"/>
</dbReference>
<comment type="caution">
    <text evidence="3">The sequence shown here is derived from an EMBL/GenBank/DDBJ whole genome shotgun (WGS) entry which is preliminary data.</text>
</comment>
<sequence length="210" mass="21352">MDIAIIGAGKVGAGIARAWAKAGHAIRYGLRDPAAARYRPLAATGALLAPAEAAAGAAAILLATPWPATEAAIAALGDLTGKLLLDATNPLAMGPEGLGLAIGHTQSGGERVAAWARGASTFKTLNSTGFEVLGDTQGYPQPPVMFVAGDDAARKPAVLGLVGELGFAPVDAGPLRNARLLEAHAMLWIDLALQRGQGRDFAFGLMRRAG</sequence>
<dbReference type="Proteomes" id="UP000697995">
    <property type="component" value="Unassembled WGS sequence"/>
</dbReference>
<accession>A0ABS1CYA1</accession>
<proteinExistence type="predicted"/>
<protein>
    <recommendedName>
        <fullName evidence="2">Pyrroline-5-carboxylate reductase catalytic N-terminal domain-containing protein</fullName>
    </recommendedName>
</protein>
<evidence type="ECO:0000313" key="3">
    <source>
        <dbReference type="EMBL" id="MBK1659504.1"/>
    </source>
</evidence>
<dbReference type="Pfam" id="PF03807">
    <property type="entry name" value="F420_oxidored"/>
    <property type="match status" value="1"/>
</dbReference>
<dbReference type="InterPro" id="IPR036291">
    <property type="entry name" value="NAD(P)-bd_dom_sf"/>
</dbReference>
<dbReference type="EMBL" id="NRSG01000105">
    <property type="protein sequence ID" value="MBK1659504.1"/>
    <property type="molecule type" value="Genomic_DNA"/>
</dbReference>
<keyword evidence="4" id="KW-1185">Reference proteome</keyword>
<name>A0ABS1CYA1_9PROT</name>
<dbReference type="SUPFAM" id="SSF51735">
    <property type="entry name" value="NAD(P)-binding Rossmann-fold domains"/>
    <property type="match status" value="1"/>
</dbReference>
<evidence type="ECO:0000259" key="2">
    <source>
        <dbReference type="Pfam" id="PF03807"/>
    </source>
</evidence>
<feature type="domain" description="Pyrroline-5-carboxylate reductase catalytic N-terminal" evidence="2">
    <location>
        <begin position="3"/>
        <end position="90"/>
    </location>
</feature>
<gene>
    <name evidence="3" type="ORF">CKO45_14780</name>
</gene>
<dbReference type="InterPro" id="IPR028939">
    <property type="entry name" value="P5C_Rdtase_cat_N"/>
</dbReference>
<evidence type="ECO:0000256" key="1">
    <source>
        <dbReference type="ARBA" id="ARBA00023002"/>
    </source>
</evidence>
<organism evidence="3 4">
    <name type="scientific">Paracraurococcus ruber</name>
    <dbReference type="NCBI Taxonomy" id="77675"/>
    <lineage>
        <taxon>Bacteria</taxon>
        <taxon>Pseudomonadati</taxon>
        <taxon>Pseudomonadota</taxon>
        <taxon>Alphaproteobacteria</taxon>
        <taxon>Acetobacterales</taxon>
        <taxon>Roseomonadaceae</taxon>
        <taxon>Paracraurococcus</taxon>
    </lineage>
</organism>
<reference evidence="3 4" key="1">
    <citation type="journal article" date="2020" name="Microorganisms">
        <title>Osmotic Adaptation and Compatible Solute Biosynthesis of Phototrophic Bacteria as Revealed from Genome Analyses.</title>
        <authorList>
            <person name="Imhoff J.F."/>
            <person name="Rahn T."/>
            <person name="Kunzel S."/>
            <person name="Keller A."/>
            <person name="Neulinger S.C."/>
        </authorList>
    </citation>
    <scope>NUCLEOTIDE SEQUENCE [LARGE SCALE GENOMIC DNA]</scope>
    <source>
        <strain evidence="3 4">DSM 15382</strain>
    </source>
</reference>
<evidence type="ECO:0000313" key="4">
    <source>
        <dbReference type="Proteomes" id="UP000697995"/>
    </source>
</evidence>
<dbReference type="PANTHER" id="PTHR14239">
    <property type="entry name" value="DUDULIN-RELATED"/>
    <property type="match status" value="1"/>
</dbReference>